<accession>A0A3S3ZKC3</accession>
<gene>
    <name evidence="2" type="ORF">EGT50_08195</name>
</gene>
<evidence type="ECO:0000313" key="2">
    <source>
        <dbReference type="EMBL" id="RVW02727.1"/>
    </source>
</evidence>
<dbReference type="AlphaFoldDB" id="A0A3S3ZKC3"/>
<proteinExistence type="predicted"/>
<evidence type="ECO:0000313" key="3">
    <source>
        <dbReference type="Proteomes" id="UP000283479"/>
    </source>
</evidence>
<feature type="region of interest" description="Disordered" evidence="1">
    <location>
        <begin position="1"/>
        <end position="22"/>
    </location>
</feature>
<evidence type="ECO:0000256" key="1">
    <source>
        <dbReference type="SAM" id="MobiDB-lite"/>
    </source>
</evidence>
<protein>
    <submittedName>
        <fullName evidence="2">Chorismate mutase</fullName>
    </submittedName>
</protein>
<organism evidence="2 3">
    <name type="scientific">Rhodococcus xishaensis</name>
    <dbReference type="NCBI Taxonomy" id="2487364"/>
    <lineage>
        <taxon>Bacteria</taxon>
        <taxon>Bacillati</taxon>
        <taxon>Actinomycetota</taxon>
        <taxon>Actinomycetes</taxon>
        <taxon>Mycobacteriales</taxon>
        <taxon>Nocardiaceae</taxon>
        <taxon>Rhodococcus</taxon>
    </lineage>
</organism>
<dbReference type="OrthoDB" id="4473152at2"/>
<dbReference type="RefSeq" id="WP_127952735.1">
    <property type="nucleotide sequence ID" value="NZ_RKLO01000003.1"/>
</dbReference>
<dbReference type="Proteomes" id="UP000283479">
    <property type="component" value="Unassembled WGS sequence"/>
</dbReference>
<dbReference type="EMBL" id="RKLO01000003">
    <property type="protein sequence ID" value="RVW02727.1"/>
    <property type="molecule type" value="Genomic_DNA"/>
</dbReference>
<reference evidence="2 3" key="1">
    <citation type="submission" date="2018-11" db="EMBL/GenBank/DDBJ databases">
        <title>Rhodococcus spongicola sp. nov. and Rhodococcus xishaensis sp. nov. from marine sponges.</title>
        <authorList>
            <person name="Li L."/>
            <person name="Lin H.W."/>
        </authorList>
    </citation>
    <scope>NUCLEOTIDE SEQUENCE [LARGE SCALE GENOMIC DNA]</scope>
    <source>
        <strain evidence="2 3">LHW51113</strain>
    </source>
</reference>
<keyword evidence="3" id="KW-1185">Reference proteome</keyword>
<name>A0A3S3ZKC3_9NOCA</name>
<comment type="caution">
    <text evidence="2">The sequence shown here is derived from an EMBL/GenBank/DDBJ whole genome shotgun (WGS) entry which is preliminary data.</text>
</comment>
<sequence>MSVETDSLAVRATGSSGDVDETTLDRLEQEIAELDALILAAVRRRSDIARSLAKVEVEAPENASSRFEDLGTDGSALDRMLARLGTQDPQ</sequence>